<feature type="region of interest" description="Disordered" evidence="1">
    <location>
        <begin position="89"/>
        <end position="119"/>
    </location>
</feature>
<evidence type="ECO:0000313" key="3">
    <source>
        <dbReference type="Proteomes" id="UP000806528"/>
    </source>
</evidence>
<organism evidence="2 3">
    <name type="scientific">Nocardiopsis coralli</name>
    <dbReference type="NCBI Taxonomy" id="2772213"/>
    <lineage>
        <taxon>Bacteria</taxon>
        <taxon>Bacillati</taxon>
        <taxon>Actinomycetota</taxon>
        <taxon>Actinomycetes</taxon>
        <taxon>Streptosporangiales</taxon>
        <taxon>Nocardiopsidaceae</taxon>
        <taxon>Nocardiopsis</taxon>
    </lineage>
</organism>
<gene>
    <name evidence="2" type="ORF">IDM40_13780</name>
</gene>
<feature type="non-terminal residue" evidence="2">
    <location>
        <position position="1"/>
    </location>
</feature>
<dbReference type="EMBL" id="JADBGI010000011">
    <property type="protein sequence ID" value="MBE2999770.1"/>
    <property type="molecule type" value="Genomic_DNA"/>
</dbReference>
<evidence type="ECO:0000256" key="1">
    <source>
        <dbReference type="SAM" id="MobiDB-lite"/>
    </source>
</evidence>
<protein>
    <submittedName>
        <fullName evidence="2">Uncharacterized protein</fullName>
    </submittedName>
</protein>
<reference evidence="2 3" key="1">
    <citation type="submission" date="2020-09" db="EMBL/GenBank/DDBJ databases">
        <title>Diversity and distribution of actinomycetes associated with coral in the coast of Hainan.</title>
        <authorList>
            <person name="Li F."/>
        </authorList>
    </citation>
    <scope>NUCLEOTIDE SEQUENCE [LARGE SCALE GENOMIC DNA]</scope>
    <source>
        <strain evidence="2 3">HNM0947</strain>
    </source>
</reference>
<dbReference type="Proteomes" id="UP000806528">
    <property type="component" value="Unassembled WGS sequence"/>
</dbReference>
<sequence length="119" mass="12831">ETASAIGDGALTVGEAAAIASGVKRQVENRDTAEHPDEELYRAKLDHGLANLKRVKPATSVQTLDRTAHALGLTYNPNRAEKNEEAAFAERGARLQTTSSESSRPPRCRPWTAPPTPWG</sequence>
<comment type="caution">
    <text evidence="2">The sequence shown here is derived from an EMBL/GenBank/DDBJ whole genome shotgun (WGS) entry which is preliminary data.</text>
</comment>
<name>A0ABR9P7F3_9ACTN</name>
<keyword evidence="3" id="KW-1185">Reference proteome</keyword>
<proteinExistence type="predicted"/>
<accession>A0ABR9P7F3</accession>
<evidence type="ECO:0000313" key="2">
    <source>
        <dbReference type="EMBL" id="MBE2999770.1"/>
    </source>
</evidence>